<keyword evidence="2" id="KW-1185">Reference proteome</keyword>
<accession>A0ACC0WRL4</accession>
<protein>
    <submittedName>
        <fullName evidence="1">Uncharacterized protein</fullName>
    </submittedName>
</protein>
<evidence type="ECO:0000313" key="1">
    <source>
        <dbReference type="EMBL" id="KAI9920936.1"/>
    </source>
</evidence>
<dbReference type="EMBL" id="CM047580">
    <property type="protein sequence ID" value="KAI9920936.1"/>
    <property type="molecule type" value="Genomic_DNA"/>
</dbReference>
<sequence>MQLHSFFSYHNRNDLFGIPHLGKIYFAFFAFLGCNFFWWYQWGASHKTYTESQDDVENEEIGYLEEELPPPTNLQLIISRS</sequence>
<organism evidence="1 2">
    <name type="scientific">Peronosclerospora sorghi</name>
    <dbReference type="NCBI Taxonomy" id="230839"/>
    <lineage>
        <taxon>Eukaryota</taxon>
        <taxon>Sar</taxon>
        <taxon>Stramenopiles</taxon>
        <taxon>Oomycota</taxon>
        <taxon>Peronosporomycetes</taxon>
        <taxon>Peronosporales</taxon>
        <taxon>Peronosporaceae</taxon>
        <taxon>Peronosclerospora</taxon>
    </lineage>
</organism>
<comment type="caution">
    <text evidence="1">The sequence shown here is derived from an EMBL/GenBank/DDBJ whole genome shotgun (WGS) entry which is preliminary data.</text>
</comment>
<reference evidence="1 2" key="1">
    <citation type="journal article" date="2022" name="bioRxiv">
        <title>The genome of the oomycete Peronosclerospora sorghi, a cosmopolitan pathogen of maize and sorghum, is inflated with dispersed pseudogenes.</title>
        <authorList>
            <person name="Fletcher K."/>
            <person name="Martin F."/>
            <person name="Isakeit T."/>
            <person name="Cavanaugh K."/>
            <person name="Magill C."/>
            <person name="Michelmore R."/>
        </authorList>
    </citation>
    <scope>NUCLEOTIDE SEQUENCE [LARGE SCALE GENOMIC DNA]</scope>
    <source>
        <strain evidence="1">P6</strain>
    </source>
</reference>
<evidence type="ECO:0000313" key="2">
    <source>
        <dbReference type="Proteomes" id="UP001163321"/>
    </source>
</evidence>
<gene>
    <name evidence="1" type="ORF">PsorP6_002615</name>
</gene>
<proteinExistence type="predicted"/>
<name>A0ACC0WRL4_9STRA</name>
<dbReference type="Proteomes" id="UP001163321">
    <property type="component" value="Chromosome 1"/>
</dbReference>